<evidence type="ECO:0000256" key="1">
    <source>
        <dbReference type="SAM" id="MobiDB-lite"/>
    </source>
</evidence>
<feature type="compositionally biased region" description="Basic residues" evidence="1">
    <location>
        <begin position="117"/>
        <end position="134"/>
    </location>
</feature>
<feature type="compositionally biased region" description="Polar residues" evidence="1">
    <location>
        <begin position="102"/>
        <end position="116"/>
    </location>
</feature>
<gene>
    <name evidence="2" type="ORF">RDB_LOCUS155601</name>
</gene>
<dbReference type="AlphaFoldDB" id="A0A8H3BJ58"/>
<dbReference type="Proteomes" id="UP000663846">
    <property type="component" value="Unassembled WGS sequence"/>
</dbReference>
<accession>A0A8H3BJ58</accession>
<protein>
    <submittedName>
        <fullName evidence="2">Uncharacterized protein</fullName>
    </submittedName>
</protein>
<evidence type="ECO:0000313" key="2">
    <source>
        <dbReference type="EMBL" id="CAE6458283.1"/>
    </source>
</evidence>
<evidence type="ECO:0000313" key="3">
    <source>
        <dbReference type="Proteomes" id="UP000663846"/>
    </source>
</evidence>
<feature type="region of interest" description="Disordered" evidence="1">
    <location>
        <begin position="424"/>
        <end position="444"/>
    </location>
</feature>
<reference evidence="2" key="1">
    <citation type="submission" date="2021-01" db="EMBL/GenBank/DDBJ databases">
        <authorList>
            <person name="Kaushik A."/>
        </authorList>
    </citation>
    <scope>NUCLEOTIDE SEQUENCE</scope>
    <source>
        <strain evidence="2">AG1-1C</strain>
    </source>
</reference>
<proteinExistence type="predicted"/>
<name>A0A8H3BJ58_9AGAM</name>
<sequence length="444" mass="48920">MTPSMATAPKQSTDVSEKQTNSHQDPVSIPQELTVPPAETTAAHSTTASIIADTMADIKRVKTRLQLLSTTQAPTSMGSDDAAAVKQLLVEMGDMKGVMSQAKKSVQQWKDSSQAPSKRKVRDKGRERPSKRKRFDIIQKPKNANLEMEERMAVGNDGFSEDLAIAMKGHKYTIQEWYEGISEMSAPNMFVDASYGLYCIAAGLEETETEKMNVVLAQVLADTLETDIMKAIPQTPIKEIQAKHLYRFYKESNDPSHAVNRRPRIVLLQNIVSGIHSLKSSLGWSRLEKGDIENGKKRVVRDAYAVHCQEQGLALDYESSGYVDFARGIKAYNTGVNRYFDAYKKLGSVLLLCPQLSPQRFISSTLGPRLKEAISGMEISDDEGQTRECTHDGILAGVIAILDNENCNLAAGLKDVKEEIGRAPLAHSRRSKGRPKTASASMAT</sequence>
<dbReference type="EMBL" id="CAJMWS010000679">
    <property type="protein sequence ID" value="CAE6458283.1"/>
    <property type="molecule type" value="Genomic_DNA"/>
</dbReference>
<feature type="compositionally biased region" description="Polar residues" evidence="1">
    <location>
        <begin position="1"/>
        <end position="25"/>
    </location>
</feature>
<feature type="region of interest" description="Disordered" evidence="1">
    <location>
        <begin position="1"/>
        <end position="33"/>
    </location>
</feature>
<comment type="caution">
    <text evidence="2">The sequence shown here is derived from an EMBL/GenBank/DDBJ whole genome shotgun (WGS) entry which is preliminary data.</text>
</comment>
<feature type="region of interest" description="Disordered" evidence="1">
    <location>
        <begin position="100"/>
        <end position="134"/>
    </location>
</feature>
<organism evidence="2 3">
    <name type="scientific">Rhizoctonia solani</name>
    <dbReference type="NCBI Taxonomy" id="456999"/>
    <lineage>
        <taxon>Eukaryota</taxon>
        <taxon>Fungi</taxon>
        <taxon>Dikarya</taxon>
        <taxon>Basidiomycota</taxon>
        <taxon>Agaricomycotina</taxon>
        <taxon>Agaricomycetes</taxon>
        <taxon>Cantharellales</taxon>
        <taxon>Ceratobasidiaceae</taxon>
        <taxon>Rhizoctonia</taxon>
    </lineage>
</organism>